<feature type="region of interest" description="Disordered" evidence="1">
    <location>
        <begin position="116"/>
        <end position="137"/>
    </location>
</feature>
<proteinExistence type="predicted"/>
<dbReference type="CDD" id="cd22933">
    <property type="entry name" value="HFD_HFI1"/>
    <property type="match status" value="1"/>
</dbReference>
<dbReference type="PANTHER" id="PTHR21277:SF29">
    <property type="entry name" value="TRANSCRIPTIONAL REGULATOR OF RNA POLII, SAGA, SUBUNIT"/>
    <property type="match status" value="1"/>
</dbReference>
<comment type="caution">
    <text evidence="2">The sequence shown here is derived from an EMBL/GenBank/DDBJ whole genome shotgun (WGS) entry which is preliminary data.</text>
</comment>
<organism evidence="2 3">
    <name type="scientific">Acacia crassicarpa</name>
    <name type="common">northern wattle</name>
    <dbReference type="NCBI Taxonomy" id="499986"/>
    <lineage>
        <taxon>Eukaryota</taxon>
        <taxon>Viridiplantae</taxon>
        <taxon>Streptophyta</taxon>
        <taxon>Embryophyta</taxon>
        <taxon>Tracheophyta</taxon>
        <taxon>Spermatophyta</taxon>
        <taxon>Magnoliopsida</taxon>
        <taxon>eudicotyledons</taxon>
        <taxon>Gunneridae</taxon>
        <taxon>Pentapetalae</taxon>
        <taxon>rosids</taxon>
        <taxon>fabids</taxon>
        <taxon>Fabales</taxon>
        <taxon>Fabaceae</taxon>
        <taxon>Caesalpinioideae</taxon>
        <taxon>mimosoid clade</taxon>
        <taxon>Acacieae</taxon>
        <taxon>Acacia</taxon>
    </lineage>
</organism>
<keyword evidence="3" id="KW-1185">Reference proteome</keyword>
<dbReference type="GO" id="GO:0000124">
    <property type="term" value="C:SAGA complex"/>
    <property type="evidence" value="ECO:0007669"/>
    <property type="project" value="TreeGrafter"/>
</dbReference>
<name>A0AAE1J3S4_9FABA</name>
<dbReference type="GO" id="GO:0003713">
    <property type="term" value="F:transcription coactivator activity"/>
    <property type="evidence" value="ECO:0007669"/>
    <property type="project" value="TreeGrafter"/>
</dbReference>
<dbReference type="InterPro" id="IPR024738">
    <property type="entry name" value="Hfi1/Tada1"/>
</dbReference>
<dbReference type="Pfam" id="PF12767">
    <property type="entry name" value="SAGA-Tad1"/>
    <property type="match status" value="1"/>
</dbReference>
<feature type="compositionally biased region" description="Basic and acidic residues" evidence="1">
    <location>
        <begin position="123"/>
        <end position="137"/>
    </location>
</feature>
<protein>
    <submittedName>
        <fullName evidence="2">Uncharacterized protein</fullName>
    </submittedName>
</protein>
<evidence type="ECO:0000256" key="1">
    <source>
        <dbReference type="SAM" id="MobiDB-lite"/>
    </source>
</evidence>
<evidence type="ECO:0000313" key="2">
    <source>
        <dbReference type="EMBL" id="KAK4262383.1"/>
    </source>
</evidence>
<evidence type="ECO:0000313" key="3">
    <source>
        <dbReference type="Proteomes" id="UP001293593"/>
    </source>
</evidence>
<dbReference type="PANTHER" id="PTHR21277">
    <property type="entry name" value="TRANSCRIPTIONAL ADAPTER 1"/>
    <property type="match status" value="1"/>
</dbReference>
<dbReference type="Proteomes" id="UP001293593">
    <property type="component" value="Unassembled WGS sequence"/>
</dbReference>
<sequence>MTAAKCFVPVDTLEQKLQIERRLGPAKAREYFNLLTRFLSLKINKCEFNKLCVAIIGRDNVRLHNQLMRSIIKKACRSKLPPTGKGKIDGSLSVKIPNGNQKSDLQSLCRDLLQSPRKTRTPTLRDRRFRDRASPRGPLEKKLSCVCGDSALKILEQHCTADLYSVGSLPPLSADDEEEVNQDSGSPISYSWGPITAPLGIPTYRKGAQKDFFNVAACSSVTSTCQNCGQLPDTNSLMKRLENKLEMEGLKISVDSANLLNKAVDAHLKRLIKPCLDLVVLKSVDKTGGQIQPGLNRWSNNRYVQKPSETVPATITDFRTALELNPVILGEDWPLRFEKICLRESEE</sequence>
<gene>
    <name evidence="2" type="ORF">QN277_027951</name>
</gene>
<dbReference type="GO" id="GO:0006357">
    <property type="term" value="P:regulation of transcription by RNA polymerase II"/>
    <property type="evidence" value="ECO:0007669"/>
    <property type="project" value="TreeGrafter"/>
</dbReference>
<accession>A0AAE1J3S4</accession>
<dbReference type="EMBL" id="JAWXYG010000009">
    <property type="protein sequence ID" value="KAK4262383.1"/>
    <property type="molecule type" value="Genomic_DNA"/>
</dbReference>
<dbReference type="AlphaFoldDB" id="A0AAE1J3S4"/>
<reference evidence="2" key="1">
    <citation type="submission" date="2023-10" db="EMBL/GenBank/DDBJ databases">
        <title>Chromosome-level genome of the transformable northern wattle, Acacia crassicarpa.</title>
        <authorList>
            <person name="Massaro I."/>
            <person name="Sinha N.R."/>
            <person name="Poethig S."/>
            <person name="Leichty A.R."/>
        </authorList>
    </citation>
    <scope>NUCLEOTIDE SEQUENCE</scope>
    <source>
        <strain evidence="2">Acra3RX</strain>
        <tissue evidence="2">Leaf</tissue>
    </source>
</reference>